<keyword evidence="6 8" id="KW-1133">Transmembrane helix</keyword>
<feature type="transmembrane region" description="Helical" evidence="8">
    <location>
        <begin position="106"/>
        <end position="127"/>
    </location>
</feature>
<feature type="domain" description="Major facilitator superfamily (MFS) profile" evidence="9">
    <location>
        <begin position="12"/>
        <end position="399"/>
    </location>
</feature>
<feature type="transmembrane region" description="Helical" evidence="8">
    <location>
        <begin position="170"/>
        <end position="187"/>
    </location>
</feature>
<dbReference type="PANTHER" id="PTHR23502">
    <property type="entry name" value="MAJOR FACILITATOR SUPERFAMILY"/>
    <property type="match status" value="1"/>
</dbReference>
<dbReference type="Pfam" id="PF07690">
    <property type="entry name" value="MFS_1"/>
    <property type="match status" value="1"/>
</dbReference>
<dbReference type="Gene3D" id="1.20.1720.10">
    <property type="entry name" value="Multidrug resistance protein D"/>
    <property type="match status" value="1"/>
</dbReference>
<evidence type="ECO:0000256" key="6">
    <source>
        <dbReference type="ARBA" id="ARBA00022989"/>
    </source>
</evidence>
<comment type="caution">
    <text evidence="10">The sequence shown here is derived from an EMBL/GenBank/DDBJ whole genome shotgun (WGS) entry which is preliminary data.</text>
</comment>
<keyword evidence="7 8" id="KW-0472">Membrane</keyword>
<dbReference type="InterPro" id="IPR011701">
    <property type="entry name" value="MFS"/>
</dbReference>
<feature type="transmembrane region" description="Helical" evidence="8">
    <location>
        <begin position="349"/>
        <end position="368"/>
    </location>
</feature>
<dbReference type="RefSeq" id="WP_198617272.1">
    <property type="nucleotide sequence ID" value="NZ_JABANU010000004.1"/>
</dbReference>
<feature type="transmembrane region" description="Helical" evidence="8">
    <location>
        <begin position="256"/>
        <end position="274"/>
    </location>
</feature>
<protein>
    <recommendedName>
        <fullName evidence="8">Bcr/CflA family efflux transporter</fullName>
    </recommendedName>
</protein>
<proteinExistence type="inferred from homology"/>
<reference evidence="10 11" key="1">
    <citation type="submission" date="2020-04" db="EMBL/GenBank/DDBJ databases">
        <title>Staphylococcus species from domestic dog.</title>
        <authorList>
            <person name="Paterson G.K."/>
        </authorList>
    </citation>
    <scope>NUCLEOTIDE SEQUENCE [LARGE SCALE GENOMIC DNA]</scope>
    <source>
        <strain evidence="10 11">H16/1A</strain>
    </source>
</reference>
<keyword evidence="4 8" id="KW-1003">Cell membrane</keyword>
<evidence type="ECO:0000256" key="4">
    <source>
        <dbReference type="ARBA" id="ARBA00022475"/>
    </source>
</evidence>
<keyword evidence="3 8" id="KW-0813">Transport</keyword>
<comment type="similarity">
    <text evidence="2 8">Belongs to the major facilitator superfamily. Bcr/CmlA family.</text>
</comment>
<evidence type="ECO:0000256" key="7">
    <source>
        <dbReference type="ARBA" id="ARBA00023136"/>
    </source>
</evidence>
<evidence type="ECO:0000259" key="9">
    <source>
        <dbReference type="PROSITE" id="PS50850"/>
    </source>
</evidence>
<dbReference type="InterPro" id="IPR036259">
    <property type="entry name" value="MFS_trans_sf"/>
</dbReference>
<evidence type="ECO:0000256" key="2">
    <source>
        <dbReference type="ARBA" id="ARBA00006236"/>
    </source>
</evidence>
<feature type="transmembrane region" description="Helical" evidence="8">
    <location>
        <begin position="81"/>
        <end position="100"/>
    </location>
</feature>
<dbReference type="InterPro" id="IPR004812">
    <property type="entry name" value="Efflux_drug-R_Bcr/CmlA"/>
</dbReference>
<feature type="transmembrane region" description="Helical" evidence="8">
    <location>
        <begin position="286"/>
        <end position="307"/>
    </location>
</feature>
<feature type="transmembrane region" description="Helical" evidence="8">
    <location>
        <begin position="139"/>
        <end position="164"/>
    </location>
</feature>
<keyword evidence="11" id="KW-1185">Reference proteome</keyword>
<evidence type="ECO:0000256" key="3">
    <source>
        <dbReference type="ARBA" id="ARBA00022448"/>
    </source>
</evidence>
<dbReference type="InterPro" id="IPR020846">
    <property type="entry name" value="MFS_dom"/>
</dbReference>
<dbReference type="EMBL" id="JABANU010000004">
    <property type="protein sequence ID" value="MBI5974484.1"/>
    <property type="molecule type" value="Genomic_DNA"/>
</dbReference>
<dbReference type="NCBIfam" id="TIGR00710">
    <property type="entry name" value="efflux_Bcr_CflA"/>
    <property type="match status" value="1"/>
</dbReference>
<name>A0ABS0T6X3_9STAP</name>
<keyword evidence="5 8" id="KW-0812">Transmembrane</keyword>
<dbReference type="SUPFAM" id="SSF103473">
    <property type="entry name" value="MFS general substrate transporter"/>
    <property type="match status" value="1"/>
</dbReference>
<accession>A0ABS0T6X3</accession>
<evidence type="ECO:0000256" key="1">
    <source>
        <dbReference type="ARBA" id="ARBA00004651"/>
    </source>
</evidence>
<evidence type="ECO:0000256" key="8">
    <source>
        <dbReference type="RuleBase" id="RU365088"/>
    </source>
</evidence>
<feature type="transmembrane region" description="Helical" evidence="8">
    <location>
        <begin position="220"/>
        <end position="244"/>
    </location>
</feature>
<dbReference type="PROSITE" id="PS50850">
    <property type="entry name" value="MFS"/>
    <property type="match status" value="1"/>
</dbReference>
<comment type="subcellular location">
    <subcellularLocation>
        <location evidence="1 8">Cell membrane</location>
        <topology evidence="1 8">Multi-pass membrane protein</topology>
    </subcellularLocation>
</comment>
<organism evidence="10 11">
    <name type="scientific">Staphylococcus canis</name>
    <dbReference type="NCBI Taxonomy" id="2724942"/>
    <lineage>
        <taxon>Bacteria</taxon>
        <taxon>Bacillati</taxon>
        <taxon>Bacillota</taxon>
        <taxon>Bacilli</taxon>
        <taxon>Bacillales</taxon>
        <taxon>Staphylococcaceae</taxon>
        <taxon>Staphylococcus</taxon>
    </lineage>
</organism>
<evidence type="ECO:0000256" key="5">
    <source>
        <dbReference type="ARBA" id="ARBA00022692"/>
    </source>
</evidence>
<evidence type="ECO:0000313" key="10">
    <source>
        <dbReference type="EMBL" id="MBI5974484.1"/>
    </source>
</evidence>
<feature type="transmembrane region" description="Helical" evidence="8">
    <location>
        <begin position="12"/>
        <end position="33"/>
    </location>
</feature>
<dbReference type="PANTHER" id="PTHR23502:SF132">
    <property type="entry name" value="POLYAMINE TRANSPORTER 2-RELATED"/>
    <property type="match status" value="1"/>
</dbReference>
<evidence type="ECO:0000313" key="11">
    <source>
        <dbReference type="Proteomes" id="UP000751852"/>
    </source>
</evidence>
<dbReference type="Proteomes" id="UP000751852">
    <property type="component" value="Unassembled WGS sequence"/>
</dbReference>
<feature type="transmembrane region" description="Helical" evidence="8">
    <location>
        <begin position="53"/>
        <end position="74"/>
    </location>
</feature>
<gene>
    <name evidence="10" type="ORF">HHH54_02590</name>
</gene>
<feature type="transmembrane region" description="Helical" evidence="8">
    <location>
        <begin position="313"/>
        <end position="337"/>
    </location>
</feature>
<sequence>MQNAQTPSRFTSLLFIIILGTMTAFGPLLSDMYSPALPLVQEDFGITTSKAQITLSIAMIGIAIGQFVFGVIADRISRQKLGLFILMIVIIASIISALATNVELFILIRFIQGIAGGGAIVLARATIGELYEGEKLSHFFTALMVVNGIVSVIAPLLSGLILGVSVWRTIFWVLSFIGVVLFIALLIHPQMRTLTTTHEQRKSFKAIFKDFGHLLKTPRFVVPMLLQGVTYIMIFSYGAGAPFIVQNIYGLNPQSFSLLMVVTSIGLIVTSQLSNLLLRIWNQIRVLSLFVCIQAFGALFVIIVLTLHLPLAVLIFGFILCVTPVTAVGPLAFSLAMQSRTGGSGSASSLLGLFQFALGSSIAPLIGIQGAESVVPYTVILGLTLILLLLLLMSVKRLRIHS</sequence>
<feature type="transmembrane region" description="Helical" evidence="8">
    <location>
        <begin position="374"/>
        <end position="395"/>
    </location>
</feature>